<keyword evidence="2" id="KW-1185">Reference proteome</keyword>
<dbReference type="EMBL" id="GL883095">
    <property type="protein sequence ID" value="EGG10295.1"/>
    <property type="molecule type" value="Genomic_DNA"/>
</dbReference>
<evidence type="ECO:0000313" key="1">
    <source>
        <dbReference type="EMBL" id="EGG10295.1"/>
    </source>
</evidence>
<reference evidence="2" key="1">
    <citation type="journal article" date="2011" name="Proc. Natl. Acad. Sci. U.S.A.">
        <title>Obligate biotrophy features unraveled by the genomic analysis of rust fungi.</title>
        <authorList>
            <person name="Duplessis S."/>
            <person name="Cuomo C.A."/>
            <person name="Lin Y.-C."/>
            <person name="Aerts A."/>
            <person name="Tisserant E."/>
            <person name="Veneault-Fourrey C."/>
            <person name="Joly D.L."/>
            <person name="Hacquard S."/>
            <person name="Amselem J."/>
            <person name="Cantarel B.L."/>
            <person name="Chiu R."/>
            <person name="Coutinho P.M."/>
            <person name="Feau N."/>
            <person name="Field M."/>
            <person name="Frey P."/>
            <person name="Gelhaye E."/>
            <person name="Goldberg J."/>
            <person name="Grabherr M.G."/>
            <person name="Kodira C.D."/>
            <person name="Kohler A."/>
            <person name="Kuees U."/>
            <person name="Lindquist E.A."/>
            <person name="Lucas S.M."/>
            <person name="Mago R."/>
            <person name="Mauceli E."/>
            <person name="Morin E."/>
            <person name="Murat C."/>
            <person name="Pangilinan J.L."/>
            <person name="Park R."/>
            <person name="Pearson M."/>
            <person name="Quesneville H."/>
            <person name="Rouhier N."/>
            <person name="Sakthikumar S."/>
            <person name="Salamov A.A."/>
            <person name="Schmutz J."/>
            <person name="Selles B."/>
            <person name="Shapiro H."/>
            <person name="Tanguay P."/>
            <person name="Tuskan G.A."/>
            <person name="Henrissat B."/>
            <person name="Van de Peer Y."/>
            <person name="Rouze P."/>
            <person name="Ellis J.G."/>
            <person name="Dodds P.N."/>
            <person name="Schein J.E."/>
            <person name="Zhong S."/>
            <person name="Hamelin R.C."/>
            <person name="Grigoriev I.V."/>
            <person name="Szabo L.J."/>
            <person name="Martin F."/>
        </authorList>
    </citation>
    <scope>NUCLEOTIDE SEQUENCE [LARGE SCALE GENOMIC DNA]</scope>
    <source>
        <strain evidence="2">98AG31 / pathotype 3-4-7</strain>
    </source>
</reference>
<sequence length="115" mass="13221">MRCTSQAFQSKLVAVPGTHDIRALKGILSEEAIIYSNGELVNYENFVHMAQQGLYYNWGWNELETFSKNEGGNALLVMCKGDAGRYLLDFVYDRTKQQILKVDLTMNYWCCQRVP</sequence>
<gene>
    <name evidence="1" type="ORF">MELLADRAFT_103559</name>
</gene>
<dbReference type="HOGENOM" id="CLU_2109559_0_0_1"/>
<proteinExistence type="predicted"/>
<dbReference type="VEuPathDB" id="FungiDB:MELLADRAFT_103559"/>
<protein>
    <submittedName>
        <fullName evidence="1">Uncharacterized protein</fullName>
    </submittedName>
</protein>
<dbReference type="AlphaFoldDB" id="F4RBQ9"/>
<dbReference type="InParanoid" id="F4RBQ9"/>
<name>F4RBQ9_MELLP</name>
<organism evidence="2">
    <name type="scientific">Melampsora larici-populina (strain 98AG31 / pathotype 3-4-7)</name>
    <name type="common">Poplar leaf rust fungus</name>
    <dbReference type="NCBI Taxonomy" id="747676"/>
    <lineage>
        <taxon>Eukaryota</taxon>
        <taxon>Fungi</taxon>
        <taxon>Dikarya</taxon>
        <taxon>Basidiomycota</taxon>
        <taxon>Pucciniomycotina</taxon>
        <taxon>Pucciniomycetes</taxon>
        <taxon>Pucciniales</taxon>
        <taxon>Melampsoraceae</taxon>
        <taxon>Melampsora</taxon>
    </lineage>
</organism>
<dbReference type="Proteomes" id="UP000001072">
    <property type="component" value="Unassembled WGS sequence"/>
</dbReference>
<dbReference type="KEGG" id="mlr:MELLADRAFT_103559"/>
<accession>F4RBQ9</accession>
<dbReference type="GeneID" id="18922006"/>
<evidence type="ECO:0000313" key="2">
    <source>
        <dbReference type="Proteomes" id="UP000001072"/>
    </source>
</evidence>
<dbReference type="RefSeq" id="XP_007406596.1">
    <property type="nucleotide sequence ID" value="XM_007406534.1"/>
</dbReference>